<dbReference type="GO" id="GO:0009279">
    <property type="term" value="C:cell outer membrane"/>
    <property type="evidence" value="ECO:0007669"/>
    <property type="project" value="UniProtKB-SubCell"/>
</dbReference>
<dbReference type="PANTHER" id="PTHR30329">
    <property type="entry name" value="STATOR ELEMENT OF FLAGELLAR MOTOR COMPLEX"/>
    <property type="match status" value="1"/>
</dbReference>
<dbReference type="InterPro" id="IPR050330">
    <property type="entry name" value="Bact_OuterMem_StrucFunc"/>
</dbReference>
<organism evidence="7 8">
    <name type="scientific">Roseovarius atlanticus</name>
    <dbReference type="NCBI Taxonomy" id="1641875"/>
    <lineage>
        <taxon>Bacteria</taxon>
        <taxon>Pseudomonadati</taxon>
        <taxon>Pseudomonadota</taxon>
        <taxon>Alphaproteobacteria</taxon>
        <taxon>Rhodobacterales</taxon>
        <taxon>Roseobacteraceae</taxon>
        <taxon>Roseovarius</taxon>
    </lineage>
</organism>
<sequence>MSISHKTVTLIAGLSMLGATACTSPTYLDDTAVDRNQKAKQGALLGGLLGAGAGALVADKKVKGALIGGAVGAAGGAVAGTMLDRQEAELRNNIGNDNVDIQNTGDRLIVTLPQDILFDVDSAAVRPGLRSDLSAVAQNLQKYPDSRVQIVGHTDNSGGAEHNQALSERRANAVADVLMNNGVAFGRIDAFGRGEDVPVASNLTEDGKAQNRRVEIVILPNAV</sequence>
<comment type="subcellular location">
    <subcellularLocation>
        <location evidence="1">Cell outer membrane</location>
    </subcellularLocation>
</comment>
<dbReference type="EMBL" id="LAXJ01000005">
    <property type="protein sequence ID" value="KRS13491.1"/>
    <property type="molecule type" value="Genomic_DNA"/>
</dbReference>
<dbReference type="OrthoDB" id="9782229at2"/>
<gene>
    <name evidence="7" type="ORF">XM53_06415</name>
</gene>
<dbReference type="AlphaFoldDB" id="A0A0T5NX22"/>
<evidence type="ECO:0000256" key="1">
    <source>
        <dbReference type="ARBA" id="ARBA00004442"/>
    </source>
</evidence>
<keyword evidence="5" id="KW-0732">Signal</keyword>
<feature type="signal peptide" evidence="5">
    <location>
        <begin position="1"/>
        <end position="21"/>
    </location>
</feature>
<evidence type="ECO:0000256" key="4">
    <source>
        <dbReference type="PROSITE-ProRule" id="PRU00473"/>
    </source>
</evidence>
<dbReference type="Proteomes" id="UP000051295">
    <property type="component" value="Unassembled WGS sequence"/>
</dbReference>
<evidence type="ECO:0000256" key="5">
    <source>
        <dbReference type="SAM" id="SignalP"/>
    </source>
</evidence>
<dbReference type="PANTHER" id="PTHR30329:SF21">
    <property type="entry name" value="LIPOPROTEIN YIAD-RELATED"/>
    <property type="match status" value="1"/>
</dbReference>
<dbReference type="PROSITE" id="PS51257">
    <property type="entry name" value="PROKAR_LIPOPROTEIN"/>
    <property type="match status" value="1"/>
</dbReference>
<dbReference type="InterPro" id="IPR039567">
    <property type="entry name" value="Gly-zipper"/>
</dbReference>
<evidence type="ECO:0000256" key="3">
    <source>
        <dbReference type="ARBA" id="ARBA00023237"/>
    </source>
</evidence>
<name>A0A0T5NX22_9RHOB</name>
<dbReference type="InterPro" id="IPR006665">
    <property type="entry name" value="OmpA-like"/>
</dbReference>
<dbReference type="STRING" id="1641875.XM53_06415"/>
<dbReference type="PROSITE" id="PS51123">
    <property type="entry name" value="OMPA_2"/>
    <property type="match status" value="1"/>
</dbReference>
<dbReference type="Pfam" id="PF13488">
    <property type="entry name" value="Gly-zipper_Omp"/>
    <property type="match status" value="1"/>
</dbReference>
<keyword evidence="8" id="KW-1185">Reference proteome</keyword>
<dbReference type="InterPro" id="IPR006664">
    <property type="entry name" value="OMP_bac"/>
</dbReference>
<dbReference type="PRINTS" id="PR01021">
    <property type="entry name" value="OMPADOMAIN"/>
</dbReference>
<evidence type="ECO:0000313" key="8">
    <source>
        <dbReference type="Proteomes" id="UP000051295"/>
    </source>
</evidence>
<feature type="chain" id="PRO_5006664006" evidence="5">
    <location>
        <begin position="22"/>
        <end position="223"/>
    </location>
</feature>
<dbReference type="Gene3D" id="3.30.1330.60">
    <property type="entry name" value="OmpA-like domain"/>
    <property type="match status" value="1"/>
</dbReference>
<protein>
    <submittedName>
        <fullName evidence="7">Membrane protein</fullName>
    </submittedName>
</protein>
<accession>A0A0T5NX22</accession>
<feature type="domain" description="OmpA-like" evidence="6">
    <location>
        <begin position="105"/>
        <end position="222"/>
    </location>
</feature>
<reference evidence="7 8" key="1">
    <citation type="submission" date="2015-04" db="EMBL/GenBank/DDBJ databases">
        <title>The draft genome sequence of Roseovarius sp.R12b.</title>
        <authorList>
            <person name="Li G."/>
            <person name="Lai Q."/>
            <person name="Shao Z."/>
            <person name="Yan P."/>
        </authorList>
    </citation>
    <scope>NUCLEOTIDE SEQUENCE [LARGE SCALE GENOMIC DNA]</scope>
    <source>
        <strain evidence="7 8">R12B</strain>
    </source>
</reference>
<dbReference type="Pfam" id="PF00691">
    <property type="entry name" value="OmpA"/>
    <property type="match status" value="1"/>
</dbReference>
<comment type="caution">
    <text evidence="7">The sequence shown here is derived from an EMBL/GenBank/DDBJ whole genome shotgun (WGS) entry which is preliminary data.</text>
</comment>
<keyword evidence="2 4" id="KW-0472">Membrane</keyword>
<dbReference type="InterPro" id="IPR036737">
    <property type="entry name" value="OmpA-like_sf"/>
</dbReference>
<dbReference type="CDD" id="cd07185">
    <property type="entry name" value="OmpA_C-like"/>
    <property type="match status" value="1"/>
</dbReference>
<evidence type="ECO:0000256" key="2">
    <source>
        <dbReference type="ARBA" id="ARBA00023136"/>
    </source>
</evidence>
<dbReference type="PATRIC" id="fig|1641875.4.peg.3649"/>
<dbReference type="RefSeq" id="WP_057791488.1">
    <property type="nucleotide sequence ID" value="NZ_LAXJ01000005.1"/>
</dbReference>
<evidence type="ECO:0000313" key="7">
    <source>
        <dbReference type="EMBL" id="KRS13491.1"/>
    </source>
</evidence>
<keyword evidence="3" id="KW-0998">Cell outer membrane</keyword>
<evidence type="ECO:0000259" key="6">
    <source>
        <dbReference type="PROSITE" id="PS51123"/>
    </source>
</evidence>
<dbReference type="SUPFAM" id="SSF103088">
    <property type="entry name" value="OmpA-like"/>
    <property type="match status" value="1"/>
</dbReference>
<proteinExistence type="predicted"/>